<dbReference type="GO" id="GO:0005737">
    <property type="term" value="C:cytoplasm"/>
    <property type="evidence" value="ECO:0007669"/>
    <property type="project" value="TreeGrafter"/>
</dbReference>
<dbReference type="SMART" id="SM00369">
    <property type="entry name" value="LRR_TYP"/>
    <property type="match status" value="6"/>
</dbReference>
<dbReference type="SUPFAM" id="SSF52058">
    <property type="entry name" value="L domain-like"/>
    <property type="match status" value="1"/>
</dbReference>
<keyword evidence="2" id="KW-0677">Repeat</keyword>
<dbReference type="InParanoid" id="A0A1X7UXB2"/>
<organism evidence="5">
    <name type="scientific">Amphimedon queenslandica</name>
    <name type="common">Sponge</name>
    <dbReference type="NCBI Taxonomy" id="400682"/>
    <lineage>
        <taxon>Eukaryota</taxon>
        <taxon>Metazoa</taxon>
        <taxon>Porifera</taxon>
        <taxon>Demospongiae</taxon>
        <taxon>Heteroscleromorpha</taxon>
        <taxon>Haplosclerida</taxon>
        <taxon>Niphatidae</taxon>
        <taxon>Amphimedon</taxon>
    </lineage>
</organism>
<dbReference type="InterPro" id="IPR055414">
    <property type="entry name" value="LRR_R13L4/SHOC2-like"/>
</dbReference>
<dbReference type="PRINTS" id="PR00019">
    <property type="entry name" value="LEURICHRPT"/>
</dbReference>
<dbReference type="InterPro" id="IPR032675">
    <property type="entry name" value="LRR_dom_sf"/>
</dbReference>
<dbReference type="PANTHER" id="PTHR48051:SF1">
    <property type="entry name" value="RAS SUPPRESSOR PROTEIN 1"/>
    <property type="match status" value="1"/>
</dbReference>
<sequence>MSSSRGASRKSPAGSTRLKPNPKFFNSPSQSDEVGKEGTVPESLLKQARKTGSLNLSNRGISVIPPKLWRLNIDPPDGSTTSFDVDERWWDQVELTRLDLSSNEIKEISEDIENFNSLSALEVQYNELTCLPNNVIKLDKLSKIFASYNKLQCLPVDIGQLTNLQSLNISHNSLTVLPQSITSLSHLEELNLLDDLPSSLSSCSSLRSLIISINRFSSLPDVIYDCPSLETLLASDNQISFLNVDGFLKMRSLMTLDVSNNDISQVPPQLGLVQWLKHLELGGNSFRNPRPAVLAKGTASLLEYLRDRIPT</sequence>
<dbReference type="EnsemblMetazoa" id="Aqu2.1.32007_001">
    <property type="protein sequence ID" value="Aqu2.1.32007_001"/>
    <property type="gene ID" value="Aqu2.1.32007"/>
</dbReference>
<dbReference type="InterPro" id="IPR003591">
    <property type="entry name" value="Leu-rich_rpt_typical-subtyp"/>
</dbReference>
<dbReference type="FunFam" id="3.80.10.10:FF:000193">
    <property type="entry name" value="Leucine-rich repeat-containing protein 40"/>
    <property type="match status" value="1"/>
</dbReference>
<feature type="domain" description="Disease resistance R13L4/SHOC-2-like LRR" evidence="4">
    <location>
        <begin position="95"/>
        <end position="193"/>
    </location>
</feature>
<dbReference type="PROSITE" id="PS51450">
    <property type="entry name" value="LRR"/>
    <property type="match status" value="3"/>
</dbReference>
<dbReference type="AlphaFoldDB" id="A0A1X7UXB2"/>
<evidence type="ECO:0000259" key="4">
    <source>
        <dbReference type="Pfam" id="PF23598"/>
    </source>
</evidence>
<dbReference type="InterPro" id="IPR050216">
    <property type="entry name" value="LRR_domain-containing"/>
</dbReference>
<dbReference type="SMART" id="SM00364">
    <property type="entry name" value="LRR_BAC"/>
    <property type="match status" value="5"/>
</dbReference>
<dbReference type="InterPro" id="IPR001611">
    <property type="entry name" value="Leu-rich_rpt"/>
</dbReference>
<protein>
    <recommendedName>
        <fullName evidence="4">Disease resistance R13L4/SHOC-2-like LRR domain-containing protein</fullName>
    </recommendedName>
</protein>
<evidence type="ECO:0000256" key="2">
    <source>
        <dbReference type="ARBA" id="ARBA00022737"/>
    </source>
</evidence>
<evidence type="ECO:0000256" key="1">
    <source>
        <dbReference type="ARBA" id="ARBA00022614"/>
    </source>
</evidence>
<feature type="region of interest" description="Disordered" evidence="3">
    <location>
        <begin position="1"/>
        <end position="42"/>
    </location>
</feature>
<proteinExistence type="predicted"/>
<evidence type="ECO:0000256" key="3">
    <source>
        <dbReference type="SAM" id="MobiDB-lite"/>
    </source>
</evidence>
<name>A0A1X7UXB2_AMPQE</name>
<evidence type="ECO:0000313" key="5">
    <source>
        <dbReference type="EnsemblMetazoa" id="Aqu2.1.32007_001"/>
    </source>
</evidence>
<accession>A0A1X7UXB2</accession>
<dbReference type="Pfam" id="PF00560">
    <property type="entry name" value="LRR_1"/>
    <property type="match status" value="1"/>
</dbReference>
<reference evidence="5" key="1">
    <citation type="submission" date="2017-05" db="UniProtKB">
        <authorList>
            <consortium name="EnsemblMetazoa"/>
        </authorList>
    </citation>
    <scope>IDENTIFICATION</scope>
</reference>
<dbReference type="PANTHER" id="PTHR48051">
    <property type="match status" value="1"/>
</dbReference>
<keyword evidence="1" id="KW-0433">Leucine-rich repeat</keyword>
<dbReference type="Pfam" id="PF23598">
    <property type="entry name" value="LRR_14"/>
    <property type="match status" value="1"/>
</dbReference>
<dbReference type="STRING" id="400682.A0A1X7UXB2"/>
<dbReference type="Gene3D" id="3.80.10.10">
    <property type="entry name" value="Ribonuclease Inhibitor"/>
    <property type="match status" value="2"/>
</dbReference>
<dbReference type="OrthoDB" id="660555at2759"/>